<dbReference type="SUPFAM" id="SSF55103">
    <property type="entry name" value="FAD-linked oxidases, C-terminal domain"/>
    <property type="match status" value="1"/>
</dbReference>
<dbReference type="SUPFAM" id="SSF56176">
    <property type="entry name" value="FAD-binding/transporter-associated domain-like"/>
    <property type="match status" value="1"/>
</dbReference>
<dbReference type="InterPro" id="IPR016169">
    <property type="entry name" value="FAD-bd_PCMH_sub2"/>
</dbReference>
<dbReference type="Proteomes" id="UP000070578">
    <property type="component" value="Unassembled WGS sequence"/>
</dbReference>
<name>A0A139BXU2_9PROT</name>
<dbReference type="InterPro" id="IPR016166">
    <property type="entry name" value="FAD-bd_PCMH"/>
</dbReference>
<proteinExistence type="predicted"/>
<dbReference type="PANTHER" id="PTHR11748:SF103">
    <property type="entry name" value="GLYCOLATE OXIDASE SUBUNIT GLCE"/>
    <property type="match status" value="1"/>
</dbReference>
<organism evidence="4 5">
    <name type="scientific">Candidatus Gallionella acididurans</name>
    <dbReference type="NCBI Taxonomy" id="1796491"/>
    <lineage>
        <taxon>Bacteria</taxon>
        <taxon>Pseudomonadati</taxon>
        <taxon>Pseudomonadota</taxon>
        <taxon>Betaproteobacteria</taxon>
        <taxon>Nitrosomonadales</taxon>
        <taxon>Gallionellaceae</taxon>
        <taxon>Gallionella</taxon>
    </lineage>
</organism>
<dbReference type="NCBIfam" id="NF008439">
    <property type="entry name" value="PRK11282.1"/>
    <property type="match status" value="1"/>
</dbReference>
<evidence type="ECO:0000256" key="2">
    <source>
        <dbReference type="ARBA" id="ARBA00022827"/>
    </source>
</evidence>
<evidence type="ECO:0000313" key="5">
    <source>
        <dbReference type="Proteomes" id="UP000070578"/>
    </source>
</evidence>
<evidence type="ECO:0000259" key="3">
    <source>
        <dbReference type="PROSITE" id="PS51387"/>
    </source>
</evidence>
<dbReference type="AlphaFoldDB" id="A0A139BXU2"/>
<accession>A0A139BXU2</accession>
<reference evidence="4 5" key="1">
    <citation type="submission" date="2016-02" db="EMBL/GenBank/DDBJ databases">
        <authorList>
            <person name="Wen L."/>
            <person name="He K."/>
            <person name="Yang H."/>
        </authorList>
    </citation>
    <scope>NUCLEOTIDE SEQUENCE [LARGE SCALE GENOMIC DNA]</scope>
    <source>
        <strain evidence="4">ShG14-8</strain>
    </source>
</reference>
<dbReference type="InterPro" id="IPR006094">
    <property type="entry name" value="Oxid_FAD_bind_N"/>
</dbReference>
<dbReference type="GO" id="GO:0071949">
    <property type="term" value="F:FAD binding"/>
    <property type="evidence" value="ECO:0007669"/>
    <property type="project" value="InterPro"/>
</dbReference>
<reference evidence="4 5" key="2">
    <citation type="submission" date="2016-03" db="EMBL/GenBank/DDBJ databases">
        <title>New uncultured bacterium of the family Gallionellaceae from acid mine drainage: description and reconstruction of genome based on metagenomic analysis of microbial community.</title>
        <authorList>
            <person name="Kadnikov V."/>
            <person name="Ivasenko D."/>
            <person name="Beletsky A."/>
            <person name="Mardanov A."/>
            <person name="Danilova E."/>
            <person name="Pimenov N."/>
            <person name="Karnachuk O."/>
            <person name="Ravin N."/>
        </authorList>
    </citation>
    <scope>NUCLEOTIDE SEQUENCE [LARGE SCALE GENOMIC DNA]</scope>
    <source>
        <strain evidence="4">ShG14-8</strain>
    </source>
</reference>
<dbReference type="InterPro" id="IPR036318">
    <property type="entry name" value="FAD-bd_PCMH-like_sf"/>
</dbReference>
<comment type="caution">
    <text evidence="4">The sequence shown here is derived from an EMBL/GenBank/DDBJ whole genome shotgun (WGS) entry which is preliminary data.</text>
</comment>
<dbReference type="PANTHER" id="PTHR11748">
    <property type="entry name" value="D-LACTATE DEHYDROGENASE"/>
    <property type="match status" value="1"/>
</dbReference>
<dbReference type="Pfam" id="PF01565">
    <property type="entry name" value="FAD_binding_4"/>
    <property type="match status" value="1"/>
</dbReference>
<keyword evidence="2" id="KW-0274">FAD</keyword>
<dbReference type="Gene3D" id="3.30.465.10">
    <property type="match status" value="1"/>
</dbReference>
<feature type="domain" description="FAD-binding PCMH-type" evidence="3">
    <location>
        <begin position="1"/>
        <end position="172"/>
    </location>
</feature>
<dbReference type="GO" id="GO:0003824">
    <property type="term" value="F:catalytic activity"/>
    <property type="evidence" value="ECO:0007669"/>
    <property type="project" value="InterPro"/>
</dbReference>
<evidence type="ECO:0000313" key="4">
    <source>
        <dbReference type="EMBL" id="KXS33837.1"/>
    </source>
</evidence>
<dbReference type="PROSITE" id="PS51387">
    <property type="entry name" value="FAD_PCMH"/>
    <property type="match status" value="1"/>
</dbReference>
<keyword evidence="1" id="KW-0285">Flavoprotein</keyword>
<dbReference type="InterPro" id="IPR016164">
    <property type="entry name" value="FAD-linked_Oxase-like_C"/>
</dbReference>
<protein>
    <submittedName>
        <fullName evidence="4">FAD linked oxidase domain protein</fullName>
    </submittedName>
</protein>
<gene>
    <name evidence="4" type="ORF">AWT59_0052</name>
</gene>
<evidence type="ECO:0000256" key="1">
    <source>
        <dbReference type="ARBA" id="ARBA00022630"/>
    </source>
</evidence>
<dbReference type="EMBL" id="LSLI01000001">
    <property type="protein sequence ID" value="KXS33837.1"/>
    <property type="molecule type" value="Genomic_DNA"/>
</dbReference>
<dbReference type="PATRIC" id="fig|1796491.3.peg.56"/>
<sequence length="354" mass="38079">MLESDISAALQQQVLDAFHKETPLSISASGSKAFLGNASRGQAIDVTGHRGIVEYDPRELVLTVRSGTTLHEIEAALAEAEQMLAFEPPHFGEAATLGGTIACGLSGPRRPYCGSARDSVLGCKLINGRGEILRFGGQVMKNVAGYDVSRLMVGAHGTLGVMLELSLKVLPRPAASITVTRVCNAAGAVSSMSALLGKPLPVDGACFHGEQLYIRISGSAQAVREARSKIAGDVLPDADAFWHALREHQLPFFKRNGALYRVMVKPATPPLNIEGTWLLDWGGAQRWLYSNEDPASLRHRIASVGGHVTAFRGGKQTDEIFQPLPAPLLAIHQRIKASFDPKNIFNRGRLYAEL</sequence>